<keyword evidence="1" id="KW-0812">Transmembrane</keyword>
<dbReference type="EMBL" id="VSSQ01015371">
    <property type="protein sequence ID" value="MPM55656.1"/>
    <property type="molecule type" value="Genomic_DNA"/>
</dbReference>
<protein>
    <recommendedName>
        <fullName evidence="2">Putative Flp pilus-assembly TadG-like N-terminal domain-containing protein</fullName>
    </recommendedName>
</protein>
<reference evidence="3" key="1">
    <citation type="submission" date="2019-08" db="EMBL/GenBank/DDBJ databases">
        <authorList>
            <person name="Kucharzyk K."/>
            <person name="Murdoch R.W."/>
            <person name="Higgins S."/>
            <person name="Loffler F."/>
        </authorList>
    </citation>
    <scope>NUCLEOTIDE SEQUENCE</scope>
</reference>
<evidence type="ECO:0000313" key="3">
    <source>
        <dbReference type="EMBL" id="MPM55656.1"/>
    </source>
</evidence>
<keyword evidence="1" id="KW-1133">Transmembrane helix</keyword>
<feature type="domain" description="Putative Flp pilus-assembly TadG-like N-terminal" evidence="2">
    <location>
        <begin position="23"/>
        <end position="56"/>
    </location>
</feature>
<dbReference type="Pfam" id="PF13400">
    <property type="entry name" value="Tad"/>
    <property type="match status" value="1"/>
</dbReference>
<comment type="caution">
    <text evidence="3">The sequence shown here is derived from an EMBL/GenBank/DDBJ whole genome shotgun (WGS) entry which is preliminary data.</text>
</comment>
<sequence length="416" mass="43846">MQPLTIHIQSPRRQRGSVLIQYAMFLSIAVLILGVVDLGYSFYARRDLQRIADLAAMQAVQGIDFANVGSSASCVGAGNVSVEKNWPSPVSLVEKSVVCGEWNSKKYAAPRYFLGNSAQLNAAHVVLEGDAPRFIPLDWSRRIRVEAIAQRSEPIAAFQVGSQLLRLEKNAPLGRILTLVGLDVDQLTVLDAQGLANAKISPSGLLKALGVNLGIDGLAALSPDQVANLNNLSLLQIINASLDVISNDTLAADVRAVVDVIDDLRIGGVRLLDMNIPLLGDASTGSPGIFTFLSLGKDASPNGSALDVQVGIGELVKTAIMIGANGHALQVPELSLLNVVKVGLTVVEPPTIGVGPVGTLANSAQIRLNVDVDSRGLPLLGPVLDDVLGLRINLPIRVEGVSADARLDAVYCPDPR</sequence>
<proteinExistence type="predicted"/>
<evidence type="ECO:0000256" key="1">
    <source>
        <dbReference type="SAM" id="Phobius"/>
    </source>
</evidence>
<dbReference type="AlphaFoldDB" id="A0A645ARX7"/>
<name>A0A645ARX7_9ZZZZ</name>
<keyword evidence="1" id="KW-0472">Membrane</keyword>
<feature type="transmembrane region" description="Helical" evidence="1">
    <location>
        <begin position="20"/>
        <end position="40"/>
    </location>
</feature>
<accession>A0A645ARX7</accession>
<gene>
    <name evidence="3" type="ORF">SDC9_102453</name>
</gene>
<organism evidence="3">
    <name type="scientific">bioreactor metagenome</name>
    <dbReference type="NCBI Taxonomy" id="1076179"/>
    <lineage>
        <taxon>unclassified sequences</taxon>
        <taxon>metagenomes</taxon>
        <taxon>ecological metagenomes</taxon>
    </lineage>
</organism>
<dbReference type="InterPro" id="IPR028087">
    <property type="entry name" value="Tad_N"/>
</dbReference>
<evidence type="ECO:0000259" key="2">
    <source>
        <dbReference type="Pfam" id="PF13400"/>
    </source>
</evidence>